<dbReference type="EMBL" id="JAPKHW010000048">
    <property type="protein sequence ID" value="MCX4151020.1"/>
    <property type="molecule type" value="Genomic_DNA"/>
</dbReference>
<keyword evidence="2" id="KW-0812">Transmembrane</keyword>
<keyword evidence="5" id="KW-1185">Reference proteome</keyword>
<evidence type="ECO:0008006" key="7">
    <source>
        <dbReference type="Google" id="ProtNLM"/>
    </source>
</evidence>
<feature type="transmembrane region" description="Helical" evidence="2">
    <location>
        <begin position="12"/>
        <end position="33"/>
    </location>
</feature>
<dbReference type="EMBL" id="JAMXWF010000048">
    <property type="protein sequence ID" value="MDQ6412834.1"/>
    <property type="molecule type" value="Genomic_DNA"/>
</dbReference>
<dbReference type="RefSeq" id="WP_266261422.1">
    <property type="nucleotide sequence ID" value="NZ_JAMXWF010000048.1"/>
</dbReference>
<dbReference type="Proteomes" id="UP001209412">
    <property type="component" value="Unassembled WGS sequence"/>
</dbReference>
<comment type="caution">
    <text evidence="4">The sequence shown here is derived from an EMBL/GenBank/DDBJ whole genome shotgun (WGS) entry which is preliminary data.</text>
</comment>
<accession>A0AAP5BN45</accession>
<evidence type="ECO:0000313" key="3">
    <source>
        <dbReference type="EMBL" id="MCX4151020.1"/>
    </source>
</evidence>
<keyword evidence="2" id="KW-0472">Membrane</keyword>
<evidence type="ECO:0000256" key="1">
    <source>
        <dbReference type="SAM" id="Coils"/>
    </source>
</evidence>
<protein>
    <recommendedName>
        <fullName evidence="7">DUF2570 domain-containing protein</fullName>
    </recommendedName>
</protein>
<reference evidence="4" key="1">
    <citation type="submission" date="2022-06" db="EMBL/GenBank/DDBJ databases">
        <title>PHB producers.</title>
        <authorList>
            <person name="Besaury L."/>
        </authorList>
    </citation>
    <scope>NUCLEOTIDE SEQUENCE</scope>
    <source>
        <strain evidence="4 5">SEWS6</strain>
    </source>
</reference>
<keyword evidence="1" id="KW-0175">Coiled coil</keyword>
<name>A0AAP5BN45_9BURK</name>
<evidence type="ECO:0000256" key="2">
    <source>
        <dbReference type="SAM" id="Phobius"/>
    </source>
</evidence>
<evidence type="ECO:0000313" key="4">
    <source>
        <dbReference type="EMBL" id="MDQ6412834.1"/>
    </source>
</evidence>
<keyword evidence="2" id="KW-1133">Transmembrane helix</keyword>
<evidence type="ECO:0000313" key="6">
    <source>
        <dbReference type="Proteomes" id="UP001242288"/>
    </source>
</evidence>
<sequence length="114" mass="12667">MKNGKEILTKALVSVSLVAFIGTACFASLLYVGKHALEKDYKRQSDELAKNEAELRRLKKEGDTNARKLAEAQQQLDRLQPDNQKMKDSIGAFAMQAATCDTLKRTLNIKEPGV</sequence>
<dbReference type="AlphaFoldDB" id="A0AAP5BN45"/>
<gene>
    <name evidence="4" type="ORF">NIE36_37555</name>
    <name evidence="3" type="ORF">OSB80_37645</name>
</gene>
<feature type="coiled-coil region" evidence="1">
    <location>
        <begin position="34"/>
        <end position="89"/>
    </location>
</feature>
<dbReference type="PROSITE" id="PS51257">
    <property type="entry name" value="PROKAR_LIPOPROTEIN"/>
    <property type="match status" value="1"/>
</dbReference>
<evidence type="ECO:0000313" key="5">
    <source>
        <dbReference type="Proteomes" id="UP001209412"/>
    </source>
</evidence>
<proteinExistence type="predicted"/>
<dbReference type="Proteomes" id="UP001242288">
    <property type="component" value="Unassembled WGS sequence"/>
</dbReference>
<organism evidence="4 6">
    <name type="scientific">Paraburkholderia madseniana</name>
    <dbReference type="NCBI Taxonomy" id="2599607"/>
    <lineage>
        <taxon>Bacteria</taxon>
        <taxon>Pseudomonadati</taxon>
        <taxon>Pseudomonadota</taxon>
        <taxon>Betaproteobacteria</taxon>
        <taxon>Burkholderiales</taxon>
        <taxon>Burkholderiaceae</taxon>
        <taxon>Paraburkholderia</taxon>
    </lineage>
</organism>